<sequence>MRSLCRSAPLGAVNDNYRMLTVRRIKQRPTLAIAPVEGDGEILTAALRHFGRYGLAAAAKARTEAIVAHAAGDVEGRDRWIAICRQLDRRMASSCELTLLTEDD</sequence>
<accession>A0ABT0B1G9</accession>
<organism evidence="1 2">
    <name type="scientific">Novosphingobium album</name>
    <name type="common">ex Hu et al. 2023</name>
    <dbReference type="NCBI Taxonomy" id="2930093"/>
    <lineage>
        <taxon>Bacteria</taxon>
        <taxon>Pseudomonadati</taxon>
        <taxon>Pseudomonadota</taxon>
        <taxon>Alphaproteobacteria</taxon>
        <taxon>Sphingomonadales</taxon>
        <taxon>Sphingomonadaceae</taxon>
        <taxon>Novosphingobium</taxon>
    </lineage>
</organism>
<proteinExistence type="predicted"/>
<gene>
    <name evidence="1" type="ORF">MTR64_09955</name>
</gene>
<dbReference type="Proteomes" id="UP001162880">
    <property type="component" value="Unassembled WGS sequence"/>
</dbReference>
<keyword evidence="2" id="KW-1185">Reference proteome</keyword>
<comment type="caution">
    <text evidence="1">The sequence shown here is derived from an EMBL/GenBank/DDBJ whole genome shotgun (WGS) entry which is preliminary data.</text>
</comment>
<evidence type="ECO:0000313" key="2">
    <source>
        <dbReference type="Proteomes" id="UP001162880"/>
    </source>
</evidence>
<evidence type="ECO:0000313" key="1">
    <source>
        <dbReference type="EMBL" id="MCJ2178887.1"/>
    </source>
</evidence>
<dbReference type="EMBL" id="JALHLE010000012">
    <property type="protein sequence ID" value="MCJ2178887.1"/>
    <property type="molecule type" value="Genomic_DNA"/>
</dbReference>
<reference evidence="1" key="1">
    <citation type="submission" date="2022-03" db="EMBL/GenBank/DDBJ databases">
        <title>Identification of a novel bacterium isolated from mangrove sediments.</title>
        <authorList>
            <person name="Pan X."/>
        </authorList>
    </citation>
    <scope>NUCLEOTIDE SEQUENCE</scope>
    <source>
        <strain evidence="1">B2580</strain>
    </source>
</reference>
<protein>
    <submittedName>
        <fullName evidence="1">Uncharacterized protein</fullName>
    </submittedName>
</protein>
<dbReference type="RefSeq" id="WP_243993342.1">
    <property type="nucleotide sequence ID" value="NZ_JALHLE010000012.1"/>
</dbReference>
<name>A0ABT0B1G9_9SPHN</name>